<evidence type="ECO:0000313" key="1">
    <source>
        <dbReference type="EMBL" id="ODB98275.1"/>
    </source>
</evidence>
<dbReference type="Proteomes" id="UP000094849">
    <property type="component" value="Unassembled WGS sequence"/>
</dbReference>
<dbReference type="EMBL" id="LVJZ01000003">
    <property type="protein sequence ID" value="ODB98275.1"/>
    <property type="molecule type" value="Genomic_DNA"/>
</dbReference>
<organism evidence="1 2">
    <name type="scientific">Candidatus Thiodiazotropha endoloripes</name>
    <dbReference type="NCBI Taxonomy" id="1818881"/>
    <lineage>
        <taxon>Bacteria</taxon>
        <taxon>Pseudomonadati</taxon>
        <taxon>Pseudomonadota</taxon>
        <taxon>Gammaproteobacteria</taxon>
        <taxon>Chromatiales</taxon>
        <taxon>Sedimenticolaceae</taxon>
        <taxon>Candidatus Thiodiazotropha</taxon>
    </lineage>
</organism>
<name>A0A1E2UUQ0_9GAMM</name>
<reference evidence="1 2" key="1">
    <citation type="submission" date="2016-03" db="EMBL/GenBank/DDBJ databases">
        <title>Chemosynthetic sulphur-oxidizing symbionts of marine invertebrate animals are capable of nitrogen fixation.</title>
        <authorList>
            <person name="Petersen J.M."/>
            <person name="Kemper A."/>
            <person name="Gruber-Vodicka H."/>
            <person name="Cardini U."/>
            <person name="Geest Mvander."/>
            <person name="Kleiner M."/>
            <person name="Bulgheresi S."/>
            <person name="Fussmann M."/>
            <person name="Herbold C."/>
            <person name="Seah B.K.B."/>
            <person name="Antony C.Paul."/>
            <person name="Liu D."/>
            <person name="Belitz A."/>
            <person name="Weber M."/>
        </authorList>
    </citation>
    <scope>NUCLEOTIDE SEQUENCE [LARGE SCALE GENOMIC DNA]</scope>
    <source>
        <strain evidence="1">G_D</strain>
    </source>
</reference>
<dbReference type="RefSeq" id="WP_069006537.1">
    <property type="nucleotide sequence ID" value="NZ_LVJW01000003.1"/>
</dbReference>
<evidence type="ECO:0000313" key="2">
    <source>
        <dbReference type="Proteomes" id="UP000094849"/>
    </source>
</evidence>
<protein>
    <submittedName>
        <fullName evidence="1">Uncharacterized protein</fullName>
    </submittedName>
</protein>
<sequence>MIKQWLNQIEQWLFGDYKNQQKSDLKSSDEPNPVRRRLFRQAAIGAAGVTGTAGLAKSVVDAVPEPDLKQKYHQDATQGETELSQREYVVMTNREKEAMLQSFIDNYNNKT</sequence>
<dbReference type="STRING" id="1818881.A3196_16850"/>
<proteinExistence type="predicted"/>
<accession>A0A1E2UUQ0</accession>
<comment type="caution">
    <text evidence="1">The sequence shown here is derived from an EMBL/GenBank/DDBJ whole genome shotgun (WGS) entry which is preliminary data.</text>
</comment>
<gene>
    <name evidence="1" type="ORF">A3196_16850</name>
</gene>
<keyword evidence="2" id="KW-1185">Reference proteome</keyword>
<dbReference type="AlphaFoldDB" id="A0A1E2UUQ0"/>
<dbReference type="OrthoDB" id="9949164at2"/>